<dbReference type="InterPro" id="IPR000612">
    <property type="entry name" value="PMP3"/>
</dbReference>
<name>A0A1I7XC96_HETBA</name>
<sequence length="81" mass="8974">MCSFLLCVLALICPPLAVLFHSGCDCNLCINILLTCLGIIPGIIHAFYIICVYEDPRRQPTTVYIQTHQMQAPLHPPAYAS</sequence>
<evidence type="ECO:0000256" key="7">
    <source>
        <dbReference type="SAM" id="SignalP"/>
    </source>
</evidence>
<evidence type="ECO:0000256" key="2">
    <source>
        <dbReference type="ARBA" id="ARBA00009530"/>
    </source>
</evidence>
<keyword evidence="8" id="KW-1185">Reference proteome</keyword>
<dbReference type="PANTHER" id="PTHR21659:SF42">
    <property type="entry name" value="UPF0057 MEMBRANE PROTEIN ZK632.10-RELATED"/>
    <property type="match status" value="1"/>
</dbReference>
<dbReference type="Proteomes" id="UP000095283">
    <property type="component" value="Unplaced"/>
</dbReference>
<dbReference type="PANTHER" id="PTHR21659">
    <property type="entry name" value="HYDROPHOBIC PROTEIN RCI2 LOW TEMPERATURE AND SALT RESPONSIVE PROTEIN LTI6 -RELATED"/>
    <property type="match status" value="1"/>
</dbReference>
<accession>A0A1I7XC96</accession>
<dbReference type="WBParaSite" id="Hba_15263">
    <property type="protein sequence ID" value="Hba_15263"/>
    <property type="gene ID" value="Hba_15263"/>
</dbReference>
<evidence type="ECO:0000256" key="1">
    <source>
        <dbReference type="ARBA" id="ARBA00004370"/>
    </source>
</evidence>
<evidence type="ECO:0000256" key="3">
    <source>
        <dbReference type="ARBA" id="ARBA00022692"/>
    </source>
</evidence>
<organism evidence="8 9">
    <name type="scientific">Heterorhabditis bacteriophora</name>
    <name type="common">Entomopathogenic nematode worm</name>
    <dbReference type="NCBI Taxonomy" id="37862"/>
    <lineage>
        <taxon>Eukaryota</taxon>
        <taxon>Metazoa</taxon>
        <taxon>Ecdysozoa</taxon>
        <taxon>Nematoda</taxon>
        <taxon>Chromadorea</taxon>
        <taxon>Rhabditida</taxon>
        <taxon>Rhabditina</taxon>
        <taxon>Rhabditomorpha</taxon>
        <taxon>Strongyloidea</taxon>
        <taxon>Heterorhabditidae</taxon>
        <taxon>Heterorhabditis</taxon>
    </lineage>
</organism>
<keyword evidence="3 6" id="KW-0812">Transmembrane</keyword>
<comment type="subcellular location">
    <subcellularLocation>
        <location evidence="1">Membrane</location>
    </subcellularLocation>
</comment>
<keyword evidence="7" id="KW-0732">Signal</keyword>
<feature type="chain" id="PRO_5009311162" evidence="7">
    <location>
        <begin position="18"/>
        <end position="81"/>
    </location>
</feature>
<evidence type="ECO:0000256" key="4">
    <source>
        <dbReference type="ARBA" id="ARBA00022989"/>
    </source>
</evidence>
<feature type="transmembrane region" description="Helical" evidence="6">
    <location>
        <begin position="32"/>
        <end position="53"/>
    </location>
</feature>
<evidence type="ECO:0000256" key="5">
    <source>
        <dbReference type="ARBA" id="ARBA00023136"/>
    </source>
</evidence>
<feature type="signal peptide" evidence="7">
    <location>
        <begin position="1"/>
        <end position="17"/>
    </location>
</feature>
<dbReference type="AlphaFoldDB" id="A0A1I7XC96"/>
<keyword evidence="4 6" id="KW-1133">Transmembrane helix</keyword>
<evidence type="ECO:0000256" key="6">
    <source>
        <dbReference type="SAM" id="Phobius"/>
    </source>
</evidence>
<dbReference type="GO" id="GO:0016020">
    <property type="term" value="C:membrane"/>
    <property type="evidence" value="ECO:0007669"/>
    <property type="project" value="UniProtKB-SubCell"/>
</dbReference>
<evidence type="ECO:0000313" key="8">
    <source>
        <dbReference type="Proteomes" id="UP000095283"/>
    </source>
</evidence>
<keyword evidence="5 6" id="KW-0472">Membrane</keyword>
<proteinExistence type="inferred from homology"/>
<comment type="similarity">
    <text evidence="2">Belongs to the UPF0057 (PMP3) family.</text>
</comment>
<evidence type="ECO:0000313" key="9">
    <source>
        <dbReference type="WBParaSite" id="Hba_15263"/>
    </source>
</evidence>
<dbReference type="Pfam" id="PF01679">
    <property type="entry name" value="Pmp3"/>
    <property type="match status" value="1"/>
</dbReference>
<protein>
    <submittedName>
        <fullName evidence="9">UPF0057-domain-containing protein</fullName>
    </submittedName>
</protein>
<reference evidence="9" key="1">
    <citation type="submission" date="2016-11" db="UniProtKB">
        <authorList>
            <consortium name="WormBaseParasite"/>
        </authorList>
    </citation>
    <scope>IDENTIFICATION</scope>
</reference>